<dbReference type="EMBL" id="JAACJM010000073">
    <property type="protein sequence ID" value="KAF5350786.1"/>
    <property type="molecule type" value="Genomic_DNA"/>
</dbReference>
<dbReference type="Gene3D" id="3.90.180.10">
    <property type="entry name" value="Medium-chain alcohol dehydrogenases, catalytic domain"/>
    <property type="match status" value="1"/>
</dbReference>
<dbReference type="AlphaFoldDB" id="A0A8H5FVL6"/>
<keyword evidence="2 4" id="KW-0862">Zinc</keyword>
<dbReference type="PANTHER" id="PTHR43401">
    <property type="entry name" value="L-THREONINE 3-DEHYDROGENASE"/>
    <property type="match status" value="1"/>
</dbReference>
<comment type="similarity">
    <text evidence="4">Belongs to the zinc-containing alcohol dehydrogenase family.</text>
</comment>
<gene>
    <name evidence="7" type="ORF">D9758_010330</name>
</gene>
<reference evidence="7 8" key="1">
    <citation type="journal article" date="2020" name="ISME J.">
        <title>Uncovering the hidden diversity of litter-decomposition mechanisms in mushroom-forming fungi.</title>
        <authorList>
            <person name="Floudas D."/>
            <person name="Bentzer J."/>
            <person name="Ahren D."/>
            <person name="Johansson T."/>
            <person name="Persson P."/>
            <person name="Tunlid A."/>
        </authorList>
    </citation>
    <scope>NUCLEOTIDE SEQUENCE [LARGE SCALE GENOMIC DNA]</scope>
    <source>
        <strain evidence="7 8">CBS 291.85</strain>
    </source>
</reference>
<dbReference type="PROSITE" id="PS00059">
    <property type="entry name" value="ADH_ZINC"/>
    <property type="match status" value="1"/>
</dbReference>
<dbReference type="Proteomes" id="UP000559256">
    <property type="component" value="Unassembled WGS sequence"/>
</dbReference>
<keyword evidence="3" id="KW-0560">Oxidoreductase</keyword>
<proteinExistence type="inferred from homology"/>
<evidence type="ECO:0000259" key="6">
    <source>
        <dbReference type="Pfam" id="PF08240"/>
    </source>
</evidence>
<dbReference type="PANTHER" id="PTHR43401:SF2">
    <property type="entry name" value="L-THREONINE 3-DEHYDROGENASE"/>
    <property type="match status" value="1"/>
</dbReference>
<dbReference type="InterPro" id="IPR013149">
    <property type="entry name" value="ADH-like_C"/>
</dbReference>
<evidence type="ECO:0000259" key="5">
    <source>
        <dbReference type="Pfam" id="PF00107"/>
    </source>
</evidence>
<keyword evidence="1 4" id="KW-0479">Metal-binding</keyword>
<evidence type="ECO:0000256" key="4">
    <source>
        <dbReference type="RuleBase" id="RU361277"/>
    </source>
</evidence>
<feature type="domain" description="Alcohol dehydrogenase-like N-terminal" evidence="6">
    <location>
        <begin position="23"/>
        <end position="132"/>
    </location>
</feature>
<feature type="domain" description="Alcohol dehydrogenase-like C-terminal" evidence="5">
    <location>
        <begin position="173"/>
        <end position="302"/>
    </location>
</feature>
<organism evidence="7 8">
    <name type="scientific">Tetrapyrgos nigripes</name>
    <dbReference type="NCBI Taxonomy" id="182062"/>
    <lineage>
        <taxon>Eukaryota</taxon>
        <taxon>Fungi</taxon>
        <taxon>Dikarya</taxon>
        <taxon>Basidiomycota</taxon>
        <taxon>Agaricomycotina</taxon>
        <taxon>Agaricomycetes</taxon>
        <taxon>Agaricomycetidae</taxon>
        <taxon>Agaricales</taxon>
        <taxon>Marasmiineae</taxon>
        <taxon>Marasmiaceae</taxon>
        <taxon>Tetrapyrgos</taxon>
    </lineage>
</organism>
<dbReference type="SUPFAM" id="SSF50129">
    <property type="entry name" value="GroES-like"/>
    <property type="match status" value="1"/>
</dbReference>
<dbReference type="SUPFAM" id="SSF51735">
    <property type="entry name" value="NAD(P)-binding Rossmann-fold domains"/>
    <property type="match status" value="1"/>
</dbReference>
<comment type="caution">
    <text evidence="7">The sequence shown here is derived from an EMBL/GenBank/DDBJ whole genome shotgun (WGS) entry which is preliminary data.</text>
</comment>
<sequence>MQAVCYSAPNTFEIKSVPVPEVGEDEILVKVSFCGICGSDRHVIEGNLGPQSQWPITPGHEIVGRVARTGRGVKGFLEGDRVVVDPLSRCDQCFFCRRGKPIQCIEMKVLGWTSPGGFSEYVTVAAKNVFKIFNVTDEEATLIEPTACAIHAVDQLDLKVGSEVLILGAGPSGLMISRICKVNGATRVVLASNKGMKMDMAKQVNAADEYLELERDQSEAKEQWKAFKKANPYGFDAVVEATGSSDIANDAINYVRRGGTLELYGFYGAGLVHWAPSKIFGDEIRIVGALGQHRAFPRAVAYIDSGKINVKGLVTNVYNHQQFQEAVDKLESRQVMKIAVRP</sequence>
<evidence type="ECO:0000256" key="1">
    <source>
        <dbReference type="ARBA" id="ARBA00022723"/>
    </source>
</evidence>
<dbReference type="GO" id="GO:0016491">
    <property type="term" value="F:oxidoreductase activity"/>
    <property type="evidence" value="ECO:0007669"/>
    <property type="project" value="UniProtKB-KW"/>
</dbReference>
<dbReference type="Pfam" id="PF08240">
    <property type="entry name" value="ADH_N"/>
    <property type="match status" value="1"/>
</dbReference>
<keyword evidence="8" id="KW-1185">Reference proteome</keyword>
<dbReference type="Gene3D" id="3.40.50.720">
    <property type="entry name" value="NAD(P)-binding Rossmann-like Domain"/>
    <property type="match status" value="1"/>
</dbReference>
<dbReference type="OrthoDB" id="5363962at2759"/>
<dbReference type="InterPro" id="IPR002328">
    <property type="entry name" value="ADH_Zn_CS"/>
</dbReference>
<evidence type="ECO:0000313" key="8">
    <source>
        <dbReference type="Proteomes" id="UP000559256"/>
    </source>
</evidence>
<evidence type="ECO:0000313" key="7">
    <source>
        <dbReference type="EMBL" id="KAF5350786.1"/>
    </source>
</evidence>
<dbReference type="Pfam" id="PF00107">
    <property type="entry name" value="ADH_zinc_N"/>
    <property type="match status" value="1"/>
</dbReference>
<evidence type="ECO:0000256" key="2">
    <source>
        <dbReference type="ARBA" id="ARBA00022833"/>
    </source>
</evidence>
<evidence type="ECO:0000256" key="3">
    <source>
        <dbReference type="ARBA" id="ARBA00023002"/>
    </source>
</evidence>
<protein>
    <submittedName>
        <fullName evidence="7">Uncharacterized protein</fullName>
    </submittedName>
</protein>
<dbReference type="GO" id="GO:0008270">
    <property type="term" value="F:zinc ion binding"/>
    <property type="evidence" value="ECO:0007669"/>
    <property type="project" value="InterPro"/>
</dbReference>
<name>A0A8H5FVL6_9AGAR</name>
<dbReference type="InterPro" id="IPR013154">
    <property type="entry name" value="ADH-like_N"/>
</dbReference>
<dbReference type="InterPro" id="IPR036291">
    <property type="entry name" value="NAD(P)-bd_dom_sf"/>
</dbReference>
<dbReference type="InterPro" id="IPR050129">
    <property type="entry name" value="Zn_alcohol_dh"/>
</dbReference>
<dbReference type="InterPro" id="IPR011032">
    <property type="entry name" value="GroES-like_sf"/>
</dbReference>
<dbReference type="CDD" id="cd08234">
    <property type="entry name" value="threonine_DH_like"/>
    <property type="match status" value="1"/>
</dbReference>
<comment type="cofactor">
    <cofactor evidence="4">
        <name>Zn(2+)</name>
        <dbReference type="ChEBI" id="CHEBI:29105"/>
    </cofactor>
</comment>
<accession>A0A8H5FVL6</accession>